<gene>
    <name evidence="1" type="ORF">CHF27_013705</name>
</gene>
<proteinExistence type="predicted"/>
<evidence type="ECO:0000313" key="1">
    <source>
        <dbReference type="EMBL" id="RDY22393.1"/>
    </source>
</evidence>
<keyword evidence="2" id="KW-1185">Reference proteome</keyword>
<name>A0A371IPI9_9FIRM</name>
<reference evidence="1 2" key="1">
    <citation type="journal article" date="2017" name="Genome Announc.">
        <title>Draft Genome Sequence of Romboutsia maritimum sp. nov. Strain CCRI-22766(T), Isolated from Coastal Estuarine Mud.</title>
        <authorList>
            <person name="Maheux A.F."/>
            <person name="Boudreau D.K."/>
            <person name="Berube E."/>
            <person name="Boissinot M."/>
            <person name="Raymond F."/>
            <person name="Brodeur S."/>
            <person name="Corbeil J."/>
            <person name="Brightwell G."/>
            <person name="Broda D."/>
            <person name="Omar R.F."/>
            <person name="Bergeron M.G."/>
        </authorList>
    </citation>
    <scope>NUCLEOTIDE SEQUENCE [LARGE SCALE GENOMIC DNA]</scope>
    <source>
        <strain evidence="1 2">CCRI-22766</strain>
    </source>
</reference>
<comment type="caution">
    <text evidence="1">The sequence shown here is derived from an EMBL/GenBank/DDBJ whole genome shotgun (WGS) entry which is preliminary data.</text>
</comment>
<dbReference type="Proteomes" id="UP000243494">
    <property type="component" value="Unassembled WGS sequence"/>
</dbReference>
<evidence type="ECO:0000313" key="2">
    <source>
        <dbReference type="Proteomes" id="UP000243494"/>
    </source>
</evidence>
<protein>
    <submittedName>
        <fullName evidence="1">Uncharacterized protein</fullName>
    </submittedName>
</protein>
<dbReference type="AlphaFoldDB" id="A0A371IPI9"/>
<dbReference type="RefSeq" id="WP_330409813.1">
    <property type="nucleotide sequence ID" value="NZ_NOJZ02000076.1"/>
</dbReference>
<organism evidence="1 2">
    <name type="scientific">Romboutsia maritimum</name>
    <dbReference type="NCBI Taxonomy" id="2020948"/>
    <lineage>
        <taxon>Bacteria</taxon>
        <taxon>Bacillati</taxon>
        <taxon>Bacillota</taxon>
        <taxon>Clostridia</taxon>
        <taxon>Peptostreptococcales</taxon>
        <taxon>Peptostreptococcaceae</taxon>
        <taxon>Romboutsia</taxon>
    </lineage>
</organism>
<accession>A0A371IPI9</accession>
<sequence>MTIKSMKMSDCFQIKKPTYTYLKLIPNNSIRNYNSDKIAKVINKCYRSISERIYKEEKKFFYNAPSKISYYIYITKNNCEFYFIVPLFYKNLFIEKTNDCWKRITVEVVTDVPKFKDDCTKYALNYTKEDALSLNIDKRSNMLLSSNLNVVEILDDTDRIGIFYNFIPSSNYAQFSWRGQYKQTIDKYKNLEPVDRNKIDKKYIGKMFIHFLLNTVDNFISALQSVLNVETKKEDNQSLELAISRAFGQTKKISNSTIKKEEAT</sequence>
<dbReference type="EMBL" id="NOJZ02000076">
    <property type="protein sequence ID" value="RDY22393.1"/>
    <property type="molecule type" value="Genomic_DNA"/>
</dbReference>
<feature type="non-terminal residue" evidence="1">
    <location>
        <position position="264"/>
    </location>
</feature>